<evidence type="ECO:0000313" key="1">
    <source>
        <dbReference type="EMBL" id="GAA4268756.1"/>
    </source>
</evidence>
<sequence>MQKLIGIVALIAIVFSCGKGNSDEKILLDSTGIINEVSVVIDNESWKGSVGEAIRAVLASPVYGLPQDEPMFTINQIPASVFSGFITKNRTILKVEVGEKTATEFYNNVYAKPQKVILISGKTKQDVIHQLEENASRIIETFRNIEIYEKQRLIKKSLYNASFLKEKIGLSIRFPTAYRVAKDDNNFFWMRKDVNTGTLNLMIYELPIDAIKRNDSISIINQVIAIRDSIGKSHIEGPVEGSYMITERAYTPFHTETILDNKPTLETKGIWDVKNAFMAGPFINYAIEDKINNRWVIAEGFAFAPSVQKRNYMFELESIIKTIKLE</sequence>
<dbReference type="RefSeq" id="WP_139001301.1">
    <property type="nucleotide sequence ID" value="NZ_BAABAV010000001.1"/>
</dbReference>
<dbReference type="PROSITE" id="PS51257">
    <property type="entry name" value="PROKAR_LIPOPROTEIN"/>
    <property type="match status" value="1"/>
</dbReference>
<keyword evidence="2" id="KW-1185">Reference proteome</keyword>
<reference evidence="2" key="1">
    <citation type="journal article" date="2019" name="Int. J. Syst. Evol. Microbiol.">
        <title>The Global Catalogue of Microorganisms (GCM) 10K type strain sequencing project: providing services to taxonomists for standard genome sequencing and annotation.</title>
        <authorList>
            <consortium name="The Broad Institute Genomics Platform"/>
            <consortium name="The Broad Institute Genome Sequencing Center for Infectious Disease"/>
            <person name="Wu L."/>
            <person name="Ma J."/>
        </authorList>
    </citation>
    <scope>NUCLEOTIDE SEQUENCE [LARGE SCALE GENOMIC DNA]</scope>
    <source>
        <strain evidence="2">JCM 17452</strain>
    </source>
</reference>
<name>A0ABP8E937_9FLAO</name>
<organism evidence="1 2">
    <name type="scientific">Hyunsoonleella aestuarii</name>
    <dbReference type="NCBI Taxonomy" id="912802"/>
    <lineage>
        <taxon>Bacteria</taxon>
        <taxon>Pseudomonadati</taxon>
        <taxon>Bacteroidota</taxon>
        <taxon>Flavobacteriia</taxon>
        <taxon>Flavobacteriales</taxon>
        <taxon>Flavobacteriaceae</taxon>
    </lineage>
</organism>
<accession>A0ABP8E937</accession>
<dbReference type="InterPro" id="IPR032286">
    <property type="entry name" value="DUF4837"/>
</dbReference>
<evidence type="ECO:0000313" key="2">
    <source>
        <dbReference type="Proteomes" id="UP001500027"/>
    </source>
</evidence>
<dbReference type="Pfam" id="PF16125">
    <property type="entry name" value="DUF4837"/>
    <property type="match status" value="1"/>
</dbReference>
<protein>
    <submittedName>
        <fullName evidence="1">DUF4837 family protein</fullName>
    </submittedName>
</protein>
<comment type="caution">
    <text evidence="1">The sequence shown here is derived from an EMBL/GenBank/DDBJ whole genome shotgun (WGS) entry which is preliminary data.</text>
</comment>
<dbReference type="EMBL" id="BAABAV010000001">
    <property type="protein sequence ID" value="GAA4268756.1"/>
    <property type="molecule type" value="Genomic_DNA"/>
</dbReference>
<proteinExistence type="predicted"/>
<gene>
    <name evidence="1" type="ORF">GCM10022257_08570</name>
</gene>
<dbReference type="Proteomes" id="UP001500027">
    <property type="component" value="Unassembled WGS sequence"/>
</dbReference>